<accession>A0A0L6UEG1</accession>
<comment type="caution">
    <text evidence="1">The sequence shown here is derived from an EMBL/GenBank/DDBJ whole genome shotgun (WGS) entry which is preliminary data.</text>
</comment>
<proteinExistence type="predicted"/>
<evidence type="ECO:0000313" key="1">
    <source>
        <dbReference type="EMBL" id="KNZ46190.1"/>
    </source>
</evidence>
<dbReference type="VEuPathDB" id="FungiDB:VP01_7489g1"/>
<reference evidence="1 2" key="1">
    <citation type="submission" date="2015-08" db="EMBL/GenBank/DDBJ databases">
        <title>Next Generation Sequencing and Analysis of the Genome of Puccinia sorghi L Schw, the Causal Agent of Maize Common Rust.</title>
        <authorList>
            <person name="Rochi L."/>
            <person name="Burguener G."/>
            <person name="Darino M."/>
            <person name="Turjanski A."/>
            <person name="Kreff E."/>
            <person name="Dieguez M.J."/>
            <person name="Sacco F."/>
        </authorList>
    </citation>
    <scope>NUCLEOTIDE SEQUENCE [LARGE SCALE GENOMIC DNA]</scope>
    <source>
        <strain evidence="1 2">RO10H11247</strain>
    </source>
</reference>
<dbReference type="AlphaFoldDB" id="A0A0L6UEG1"/>
<dbReference type="Proteomes" id="UP000037035">
    <property type="component" value="Unassembled WGS sequence"/>
</dbReference>
<gene>
    <name evidence="1" type="ORF">VP01_7489g1</name>
</gene>
<keyword evidence="2" id="KW-1185">Reference proteome</keyword>
<sequence length="64" mass="7604">MILLSAQAVGMHNNLERLIERDRLLSITEGWNFWARDDMEMRSLDKAERARSRDQPVTQNMWIS</sequence>
<protein>
    <submittedName>
        <fullName evidence="1">Uncharacterized protein</fullName>
    </submittedName>
</protein>
<evidence type="ECO:0000313" key="2">
    <source>
        <dbReference type="Proteomes" id="UP000037035"/>
    </source>
</evidence>
<name>A0A0L6UEG1_9BASI</name>
<organism evidence="1 2">
    <name type="scientific">Puccinia sorghi</name>
    <dbReference type="NCBI Taxonomy" id="27349"/>
    <lineage>
        <taxon>Eukaryota</taxon>
        <taxon>Fungi</taxon>
        <taxon>Dikarya</taxon>
        <taxon>Basidiomycota</taxon>
        <taxon>Pucciniomycotina</taxon>
        <taxon>Pucciniomycetes</taxon>
        <taxon>Pucciniales</taxon>
        <taxon>Pucciniaceae</taxon>
        <taxon>Puccinia</taxon>
    </lineage>
</organism>
<dbReference type="EMBL" id="LAVV01012926">
    <property type="protein sequence ID" value="KNZ46190.1"/>
    <property type="molecule type" value="Genomic_DNA"/>
</dbReference>